<dbReference type="EMBL" id="CAIY01000070">
    <property type="protein sequence ID" value="CCH67934.1"/>
    <property type="molecule type" value="Genomic_DNA"/>
</dbReference>
<evidence type="ECO:0000256" key="6">
    <source>
        <dbReference type="ARBA" id="ARBA00033409"/>
    </source>
</evidence>
<evidence type="ECO:0000256" key="4">
    <source>
        <dbReference type="ARBA" id="ARBA00023172"/>
    </source>
</evidence>
<accession>M1WT95</accession>
<comment type="caution">
    <text evidence="9">The sequence shown here is derived from an EMBL/GenBank/DDBJ whole genome shotgun (WGS) entry which is preliminary data.</text>
</comment>
<gene>
    <name evidence="7" type="primary">recO</name>
    <name evidence="9" type="ORF">RINTHH_17790</name>
</gene>
<keyword evidence="4 7" id="KW-0233">DNA recombination</keyword>
<dbReference type="Gene3D" id="2.40.50.140">
    <property type="entry name" value="Nucleic acid-binding proteins"/>
    <property type="match status" value="1"/>
</dbReference>
<keyword evidence="3 7" id="KW-0227">DNA damage</keyword>
<dbReference type="OrthoDB" id="9797083at2"/>
<dbReference type="InterPro" id="IPR037278">
    <property type="entry name" value="ARFGAP/RecO"/>
</dbReference>
<reference evidence="10" key="2">
    <citation type="submission" date="2016-01" db="EMBL/GenBank/DDBJ databases">
        <title>Diatom-associated endosymboitic cyanobacterium lacks core nitrogen metabolism enzymes.</title>
        <authorList>
            <person name="Hilton J.A."/>
            <person name="Foster R.A."/>
            <person name="Tripp H.J."/>
            <person name="Carter B.J."/>
            <person name="Zehr J.P."/>
            <person name="Villareal T.A."/>
        </authorList>
    </citation>
    <scope>NUCLEOTIDE SEQUENCE [LARGE SCALE GENOMIC DNA]</scope>
    <source>
        <strain evidence="10">HH01</strain>
    </source>
</reference>
<evidence type="ECO:0000259" key="8">
    <source>
        <dbReference type="Pfam" id="PF11967"/>
    </source>
</evidence>
<dbReference type="Pfam" id="PF02565">
    <property type="entry name" value="RecO_C"/>
    <property type="match status" value="1"/>
</dbReference>
<dbReference type="Proteomes" id="UP000053051">
    <property type="component" value="Unassembled WGS sequence"/>
</dbReference>
<dbReference type="STRING" id="1165094.RINTHH_17790"/>
<dbReference type="InterPro" id="IPR012340">
    <property type="entry name" value="NA-bd_OB-fold"/>
</dbReference>
<name>M1WT95_9NOST</name>
<keyword evidence="5 7" id="KW-0234">DNA repair</keyword>
<dbReference type="Gene3D" id="1.20.1440.120">
    <property type="entry name" value="Recombination protein O, C-terminal domain"/>
    <property type="match status" value="1"/>
</dbReference>
<dbReference type="GO" id="GO:0043590">
    <property type="term" value="C:bacterial nucleoid"/>
    <property type="evidence" value="ECO:0007669"/>
    <property type="project" value="TreeGrafter"/>
</dbReference>
<evidence type="ECO:0000313" key="10">
    <source>
        <dbReference type="Proteomes" id="UP000053051"/>
    </source>
</evidence>
<sequence>MSKTYKVTGINLKTQDFGESDRIVTILTPELGLIRVVAPRARKHLSTLRGRCGIFVVNELLISRGRSIDRIAQAQTIASYPGLAENLGKLLAGQYLTELVLFQALSEQPQVEIYILLNEHLSRLQGLSGVRTTMILAYLSHGIYQLLAFAGLAPQLRTCCITHHQLMPELILNPHWYVGFSINSGGTICLQAWENLKAQASKKSSKIEGYGVTHKEDLNPLKYETMINPLEVPKISYRLNAKQLSQFQRLLQPEVMPEYIARDDNWLLVEKILRQYTEYHFGYPIRSAALIDSYFAPEL</sequence>
<dbReference type="InterPro" id="IPR042242">
    <property type="entry name" value="RecO_C"/>
</dbReference>
<dbReference type="Pfam" id="PF11967">
    <property type="entry name" value="RecO_N"/>
    <property type="match status" value="1"/>
</dbReference>
<evidence type="ECO:0000256" key="1">
    <source>
        <dbReference type="ARBA" id="ARBA00007452"/>
    </source>
</evidence>
<dbReference type="InterPro" id="IPR003717">
    <property type="entry name" value="RecO"/>
</dbReference>
<dbReference type="RefSeq" id="WP_008235094.1">
    <property type="nucleotide sequence ID" value="NZ_CAIY01000070.1"/>
</dbReference>
<dbReference type="GO" id="GO:0006302">
    <property type="term" value="P:double-strand break repair"/>
    <property type="evidence" value="ECO:0007669"/>
    <property type="project" value="TreeGrafter"/>
</dbReference>
<dbReference type="InterPro" id="IPR022572">
    <property type="entry name" value="DNA_rep/recomb_RecO_N"/>
</dbReference>
<comment type="similarity">
    <text evidence="1 7">Belongs to the RecO family.</text>
</comment>
<evidence type="ECO:0000256" key="2">
    <source>
        <dbReference type="ARBA" id="ARBA00021310"/>
    </source>
</evidence>
<keyword evidence="10" id="KW-1185">Reference proteome</keyword>
<evidence type="ECO:0000256" key="3">
    <source>
        <dbReference type="ARBA" id="ARBA00022763"/>
    </source>
</evidence>
<dbReference type="GO" id="GO:0006310">
    <property type="term" value="P:DNA recombination"/>
    <property type="evidence" value="ECO:0007669"/>
    <property type="project" value="UniProtKB-UniRule"/>
</dbReference>
<dbReference type="PANTHER" id="PTHR33991">
    <property type="entry name" value="DNA REPAIR PROTEIN RECO"/>
    <property type="match status" value="1"/>
</dbReference>
<evidence type="ECO:0000313" key="9">
    <source>
        <dbReference type="EMBL" id="CCH67934.1"/>
    </source>
</evidence>
<feature type="domain" description="DNA replication/recombination mediator RecO N-terminal" evidence="8">
    <location>
        <begin position="1"/>
        <end position="80"/>
    </location>
</feature>
<dbReference type="SUPFAM" id="SSF57863">
    <property type="entry name" value="ArfGap/RecO-like zinc finger"/>
    <property type="match status" value="1"/>
</dbReference>
<dbReference type="HAMAP" id="MF_00201">
    <property type="entry name" value="RecO"/>
    <property type="match status" value="1"/>
</dbReference>
<reference evidence="9 10" key="1">
    <citation type="submission" date="2012-05" db="EMBL/GenBank/DDBJ databases">
        <authorList>
            <person name="Hilton J."/>
        </authorList>
    </citation>
    <scope>NUCLEOTIDE SEQUENCE [LARGE SCALE GENOMIC DNA]</scope>
    <source>
        <strain evidence="9 10">HH01</strain>
    </source>
</reference>
<organism evidence="9 10">
    <name type="scientific">Richelia intracellularis HH01</name>
    <dbReference type="NCBI Taxonomy" id="1165094"/>
    <lineage>
        <taxon>Bacteria</taxon>
        <taxon>Bacillati</taxon>
        <taxon>Cyanobacteriota</taxon>
        <taxon>Cyanophyceae</taxon>
        <taxon>Nostocales</taxon>
        <taxon>Nostocaceae</taxon>
        <taxon>Richelia</taxon>
    </lineage>
</organism>
<proteinExistence type="inferred from homology"/>
<protein>
    <recommendedName>
        <fullName evidence="2 7">DNA repair protein RecO</fullName>
    </recommendedName>
    <alternativeName>
        <fullName evidence="6 7">Recombination protein O</fullName>
    </alternativeName>
</protein>
<evidence type="ECO:0000256" key="5">
    <source>
        <dbReference type="ARBA" id="ARBA00023204"/>
    </source>
</evidence>
<dbReference type="PANTHER" id="PTHR33991:SF1">
    <property type="entry name" value="DNA REPAIR PROTEIN RECO"/>
    <property type="match status" value="1"/>
</dbReference>
<evidence type="ECO:0000256" key="7">
    <source>
        <dbReference type="HAMAP-Rule" id="MF_00201"/>
    </source>
</evidence>
<dbReference type="SUPFAM" id="SSF50249">
    <property type="entry name" value="Nucleic acid-binding proteins"/>
    <property type="match status" value="1"/>
</dbReference>
<dbReference type="NCBIfam" id="TIGR00613">
    <property type="entry name" value="reco"/>
    <property type="match status" value="1"/>
</dbReference>
<dbReference type="AlphaFoldDB" id="M1WT95"/>
<comment type="function">
    <text evidence="7">Involved in DNA repair and RecF pathway recombination.</text>
</comment>